<dbReference type="PIRSF" id="PIRSF037847">
    <property type="entry name" value="NiaR"/>
    <property type="match status" value="1"/>
</dbReference>
<sequence length="179" mass="19809">MTGEERREKIVALLGAADGALSGGDLAQELGVSRQVIVQDIALIRREGVEIDSTHRGYVLSRRDVPRRAFKVRHREDQVQEELDLIVDLGGTVEDVVVNHRTYGVISVPLNVSSRRDVARYLADIATSKSTPLSRITSGYHFHHVTAASEEILDEVAAALKEHGFLVERLPYEVSSDLN</sequence>
<evidence type="ECO:0000256" key="1">
    <source>
        <dbReference type="PIRSR" id="PIRSR037847-1"/>
    </source>
</evidence>
<dbReference type="GO" id="GO:0046872">
    <property type="term" value="F:metal ion binding"/>
    <property type="evidence" value="ECO:0007669"/>
    <property type="project" value="UniProtKB-KW"/>
</dbReference>
<dbReference type="Gene3D" id="1.10.10.10">
    <property type="entry name" value="Winged helix-like DNA-binding domain superfamily/Winged helix DNA-binding domain"/>
    <property type="match status" value="1"/>
</dbReference>
<dbReference type="PANTHER" id="PTHR40068:SF1">
    <property type="entry name" value="TRANSCRIPTION REPRESSOR NIAR-RELATED"/>
    <property type="match status" value="1"/>
</dbReference>
<dbReference type="Proteomes" id="UP000199135">
    <property type="component" value="Unassembled WGS sequence"/>
</dbReference>
<accession>A0A1H9N306</accession>
<dbReference type="InterPro" id="IPR013196">
    <property type="entry name" value="HTH_11"/>
</dbReference>
<evidence type="ECO:0000313" key="5">
    <source>
        <dbReference type="EMBL" id="SER30025.1"/>
    </source>
</evidence>
<dbReference type="Pfam" id="PF08279">
    <property type="entry name" value="HTH_11"/>
    <property type="match status" value="1"/>
</dbReference>
<dbReference type="PANTHER" id="PTHR40068">
    <property type="entry name" value="TRANSCRIPTION REPRESSOR NIAR-RELATED"/>
    <property type="match status" value="1"/>
</dbReference>
<dbReference type="Proteomes" id="UP000199128">
    <property type="component" value="Unassembled WGS sequence"/>
</dbReference>
<dbReference type="Pfam" id="PF02829">
    <property type="entry name" value="3H"/>
    <property type="match status" value="1"/>
</dbReference>
<dbReference type="AlphaFoldDB" id="A0A1H9N306"/>
<proteinExistence type="predicted"/>
<keyword evidence="1" id="KW-0533">Nickel</keyword>
<keyword evidence="1" id="KW-0479">Metal-binding</keyword>
<evidence type="ECO:0000313" key="6">
    <source>
        <dbReference type="Proteomes" id="UP000199128"/>
    </source>
</evidence>
<name>A0A1H9N306_9ACTN</name>
<keyword evidence="7" id="KW-1185">Reference proteome</keyword>
<feature type="binding site" evidence="1">
    <location>
        <position position="143"/>
    </location>
    <ligand>
        <name>Ni(2+)</name>
        <dbReference type="ChEBI" id="CHEBI:49786"/>
    </ligand>
</feature>
<reference evidence="5" key="2">
    <citation type="submission" date="2016-10" db="EMBL/GenBank/DDBJ databases">
        <authorList>
            <person name="de Groot N.N."/>
        </authorList>
    </citation>
    <scope>NUCLEOTIDE SEQUENCE [LARGE SCALE GENOMIC DNA]</scope>
    <source>
        <strain evidence="5">KHGC19</strain>
    </source>
</reference>
<dbReference type="InterPro" id="IPR004173">
    <property type="entry name" value="3H_domain"/>
</dbReference>
<feature type="binding site" evidence="1">
    <location>
        <position position="82"/>
    </location>
    <ligand>
        <name>Ni(2+)</name>
        <dbReference type="ChEBI" id="CHEBI:49786"/>
    </ligand>
</feature>
<protein>
    <recommendedName>
        <fullName evidence="8">Transcription repressor NadR</fullName>
    </recommendedName>
</protein>
<gene>
    <name evidence="5" type="ORF">SAMN05216446_0129</name>
    <name evidence="4" type="ORF">SAMN05216447_101122</name>
</gene>
<feature type="domain" description="Helix-turn-helix type 11" evidence="3">
    <location>
        <begin position="6"/>
        <end position="58"/>
    </location>
</feature>
<dbReference type="InterPro" id="IPR035922">
    <property type="entry name" value="3H_dom_sf"/>
</dbReference>
<dbReference type="InterPro" id="IPR026043">
    <property type="entry name" value="NadR"/>
</dbReference>
<feature type="domain" description="3H" evidence="2">
    <location>
        <begin position="71"/>
        <end position="166"/>
    </location>
</feature>
<dbReference type="EMBL" id="FOGP01000001">
    <property type="protein sequence ID" value="SER30025.1"/>
    <property type="molecule type" value="Genomic_DNA"/>
</dbReference>
<evidence type="ECO:0000259" key="2">
    <source>
        <dbReference type="Pfam" id="PF02829"/>
    </source>
</evidence>
<evidence type="ECO:0000313" key="7">
    <source>
        <dbReference type="Proteomes" id="UP000199135"/>
    </source>
</evidence>
<evidence type="ECO:0008006" key="8">
    <source>
        <dbReference type="Google" id="ProtNLM"/>
    </source>
</evidence>
<dbReference type="InterPro" id="IPR036388">
    <property type="entry name" value="WH-like_DNA-bd_sf"/>
</dbReference>
<feature type="binding site" evidence="1">
    <location>
        <position position="74"/>
    </location>
    <ligand>
        <name>Ni(2+)</name>
        <dbReference type="ChEBI" id="CHEBI:49786"/>
    </ligand>
</feature>
<dbReference type="Gene3D" id="3.30.1340.20">
    <property type="entry name" value="3H domain"/>
    <property type="match status" value="1"/>
</dbReference>
<evidence type="ECO:0000259" key="3">
    <source>
        <dbReference type="Pfam" id="PF08279"/>
    </source>
</evidence>
<evidence type="ECO:0000313" key="4">
    <source>
        <dbReference type="EMBL" id="SEH37051.1"/>
    </source>
</evidence>
<dbReference type="SUPFAM" id="SSF46785">
    <property type="entry name" value="Winged helix' DNA-binding domain"/>
    <property type="match status" value="1"/>
</dbReference>
<dbReference type="EMBL" id="FNWT01000001">
    <property type="protein sequence ID" value="SEH37051.1"/>
    <property type="molecule type" value="Genomic_DNA"/>
</dbReference>
<dbReference type="InterPro" id="IPR036390">
    <property type="entry name" value="WH_DNA-bd_sf"/>
</dbReference>
<dbReference type="SUPFAM" id="SSF75500">
    <property type="entry name" value="Putative transcriptional regulator TM1602, C-terminal domain"/>
    <property type="match status" value="1"/>
</dbReference>
<feature type="binding site" evidence="1">
    <location>
        <position position="141"/>
    </location>
    <ligand>
        <name>Ni(2+)</name>
        <dbReference type="ChEBI" id="CHEBI:49786"/>
    </ligand>
</feature>
<reference evidence="6 7" key="1">
    <citation type="submission" date="2016-10" db="EMBL/GenBank/DDBJ databases">
        <authorList>
            <person name="Varghese N."/>
            <person name="Submissions S."/>
        </authorList>
    </citation>
    <scope>NUCLEOTIDE SEQUENCE [LARGE SCALE GENOMIC DNA]</scope>
    <source>
        <strain evidence="6">KHGC19</strain>
        <strain evidence="4 7">WCP15</strain>
    </source>
</reference>
<dbReference type="RefSeq" id="WP_078686360.1">
    <property type="nucleotide sequence ID" value="NZ_FNWT01000001.1"/>
</dbReference>
<organism evidence="5 6">
    <name type="scientific">Parafannyhessea umbonata</name>
    <dbReference type="NCBI Taxonomy" id="604330"/>
    <lineage>
        <taxon>Bacteria</taxon>
        <taxon>Bacillati</taxon>
        <taxon>Actinomycetota</taxon>
        <taxon>Coriobacteriia</taxon>
        <taxon>Coriobacteriales</taxon>
        <taxon>Atopobiaceae</taxon>
        <taxon>Parafannyhessea</taxon>
    </lineage>
</organism>